<sequence>MVGSPEELKQKLHSGKELHIQYKRSNELAPENSYDLTLVFLKTKGKWSLSKQL</sequence>
<evidence type="ECO:0000313" key="1">
    <source>
        <dbReference type="EMBL" id="ETD67614.1"/>
    </source>
</evidence>
<reference evidence="1 2" key="1">
    <citation type="submission" date="2013-11" db="EMBL/GenBank/DDBJ databases">
        <title>Genomic analysis of Pelistega sp. HM-7.</title>
        <authorList>
            <person name="Kumbhare S.V."/>
            <person name="Shetty S.A."/>
            <person name="Sharma O."/>
            <person name="Dhotre D.P."/>
        </authorList>
    </citation>
    <scope>NUCLEOTIDE SEQUENCE [LARGE SCALE GENOMIC DNA]</scope>
    <source>
        <strain evidence="1 2">HM-7</strain>
    </source>
</reference>
<name>V8FTJ8_9BURK</name>
<dbReference type="AlphaFoldDB" id="V8FTJ8"/>
<accession>V8FTJ8</accession>
<evidence type="ECO:0000313" key="2">
    <source>
        <dbReference type="Proteomes" id="UP000018766"/>
    </source>
</evidence>
<gene>
    <name evidence="1" type="ORF">V757_11125</name>
</gene>
<protein>
    <submittedName>
        <fullName evidence="1">Uncharacterized protein</fullName>
    </submittedName>
</protein>
<dbReference type="EMBL" id="AYSV01000117">
    <property type="protein sequence ID" value="ETD67614.1"/>
    <property type="molecule type" value="Genomic_DNA"/>
</dbReference>
<keyword evidence="2" id="KW-1185">Reference proteome</keyword>
<dbReference type="Proteomes" id="UP000018766">
    <property type="component" value="Unassembled WGS sequence"/>
</dbReference>
<organism evidence="1 2">
    <name type="scientific">Pelistega indica</name>
    <dbReference type="NCBI Taxonomy" id="1414851"/>
    <lineage>
        <taxon>Bacteria</taxon>
        <taxon>Pseudomonadati</taxon>
        <taxon>Pseudomonadota</taxon>
        <taxon>Betaproteobacteria</taxon>
        <taxon>Burkholderiales</taxon>
        <taxon>Alcaligenaceae</taxon>
        <taxon>Pelistega</taxon>
    </lineage>
</organism>
<proteinExistence type="predicted"/>
<comment type="caution">
    <text evidence="1">The sequence shown here is derived from an EMBL/GenBank/DDBJ whole genome shotgun (WGS) entry which is preliminary data.</text>
</comment>